<dbReference type="Pfam" id="PF10118">
    <property type="entry name" value="Metal_hydrol"/>
    <property type="match status" value="1"/>
</dbReference>
<gene>
    <name evidence="1" type="ORF">MNVM_33260</name>
</gene>
<keyword evidence="2" id="KW-1185">Reference proteome</keyword>
<dbReference type="PANTHER" id="PTHR39456:SF1">
    <property type="entry name" value="METAL-DEPENDENT HYDROLASE"/>
    <property type="match status" value="1"/>
</dbReference>
<dbReference type="InterPro" id="IPR016516">
    <property type="entry name" value="UCP07580"/>
</dbReference>
<dbReference type="AlphaFoldDB" id="A0A7I7JQS9"/>
<name>A0A7I7JQS9_9MYCO</name>
<dbReference type="PANTHER" id="PTHR39456">
    <property type="entry name" value="METAL-DEPENDENT HYDROLASE"/>
    <property type="match status" value="1"/>
</dbReference>
<dbReference type="PIRSF" id="PIRSF007580">
    <property type="entry name" value="UCP07580"/>
    <property type="match status" value="1"/>
</dbReference>
<protein>
    <recommendedName>
        <fullName evidence="3">Metal-dependent hydrolase</fullName>
    </recommendedName>
</protein>
<reference evidence="1 2" key="1">
    <citation type="journal article" date="2019" name="Emerg. Microbes Infect.">
        <title>Comprehensive subspecies identification of 175 nontuberculous mycobacteria species based on 7547 genomic profiles.</title>
        <authorList>
            <person name="Matsumoto Y."/>
            <person name="Kinjo T."/>
            <person name="Motooka D."/>
            <person name="Nabeya D."/>
            <person name="Jung N."/>
            <person name="Uechi K."/>
            <person name="Horii T."/>
            <person name="Iida T."/>
            <person name="Fujita J."/>
            <person name="Nakamura S."/>
        </authorList>
    </citation>
    <scope>NUCLEOTIDE SEQUENCE [LARGE SCALE GENOMIC DNA]</scope>
    <source>
        <strain evidence="1 2">JCM 6391</strain>
    </source>
</reference>
<evidence type="ECO:0000313" key="2">
    <source>
        <dbReference type="Proteomes" id="UP000466997"/>
    </source>
</evidence>
<dbReference type="RefSeq" id="WP_049792898.1">
    <property type="nucleotide sequence ID" value="NZ_AP022562.1"/>
</dbReference>
<dbReference type="EMBL" id="AP022562">
    <property type="protein sequence ID" value="BBX14245.1"/>
    <property type="molecule type" value="Genomic_DNA"/>
</dbReference>
<sequence length="290" mass="33306">MTTRGNGENGRVAHPAVQPRRIRFNYPVAALQRHFVQGDLVMSHMIAHLSAVFPEGEDFFIRSVRHYAGQITDPVLKDQVKGFIGQEVTHGREHRALNERLQQMGYPTRRIDRLVHRRLKAAERRFSPLTCLSITAALEHFTAVFAETLLADEQAQELLGTTEVRSMLLWHAVEESEHRSVAFDVYRAVGGDETRRIRTMRVIRFSFPIAVTMNTIISLFSDRAAYHPVRLVRSFAALRHSPFLTRAVFRRLGDYLRPGFHPDDHDNTVLLQRWEAELFGERGSLVGHLH</sequence>
<dbReference type="Proteomes" id="UP000466997">
    <property type="component" value="Chromosome"/>
</dbReference>
<accession>A0A7I7JQS9</accession>
<evidence type="ECO:0008006" key="3">
    <source>
        <dbReference type="Google" id="ProtNLM"/>
    </source>
</evidence>
<evidence type="ECO:0000313" key="1">
    <source>
        <dbReference type="EMBL" id="BBX14245.1"/>
    </source>
</evidence>
<dbReference type="KEGG" id="mnm:MNVM_33260"/>
<organism evidence="1 2">
    <name type="scientific">Mycobacterium novum</name>
    <dbReference type="NCBI Taxonomy" id="2492438"/>
    <lineage>
        <taxon>Bacteria</taxon>
        <taxon>Bacillati</taxon>
        <taxon>Actinomycetota</taxon>
        <taxon>Actinomycetes</taxon>
        <taxon>Mycobacteriales</taxon>
        <taxon>Mycobacteriaceae</taxon>
        <taxon>Mycobacterium</taxon>
    </lineage>
</organism>
<proteinExistence type="predicted"/>